<evidence type="ECO:0000313" key="3">
    <source>
        <dbReference type="EMBL" id="AXC51238.1"/>
    </source>
</evidence>
<dbReference type="Proteomes" id="UP000252023">
    <property type="component" value="Chromosome"/>
</dbReference>
<feature type="chain" id="PRO_5016913582" description="EF-hand domain-containing protein" evidence="1">
    <location>
        <begin position="42"/>
        <end position="163"/>
    </location>
</feature>
<proteinExistence type="predicted"/>
<dbReference type="InterPro" id="IPR002048">
    <property type="entry name" value="EF_hand_dom"/>
</dbReference>
<sequence length="163" mass="17709">MRTAGSGYPTPRKSRNSLVKRHLIPAIFVLTATATATAALAQTTPGDQFMQSWDLDGNGAATLEELREMRGNVFMAFDADQNDILDADEYVYFDEARANDVANYEADQRDQMQAVADGMNLTASDTDGNGIVGREEFLAGTDGWLAELDKDGDGVITLDDFAM</sequence>
<dbReference type="AlphaFoldDB" id="A0A344PPD3"/>
<feature type="domain" description="EF-hand" evidence="2">
    <location>
        <begin position="136"/>
        <end position="163"/>
    </location>
</feature>
<accession>A0A344PPD3</accession>
<reference evidence="4" key="1">
    <citation type="submission" date="2018-07" db="EMBL/GenBank/DDBJ databases">
        <title>Genome sequencing of Paracoccus sp. SC2-6.</title>
        <authorList>
            <person name="Heo J."/>
            <person name="Kim S.-J."/>
            <person name="Kwon S.-W."/>
        </authorList>
    </citation>
    <scope>NUCLEOTIDE SEQUENCE [LARGE SCALE GENOMIC DNA]</scope>
    <source>
        <strain evidence="4">SC2-6</strain>
    </source>
</reference>
<dbReference type="EMBL" id="CP030918">
    <property type="protein sequence ID" value="AXC51238.1"/>
    <property type="molecule type" value="Genomic_DNA"/>
</dbReference>
<dbReference type="PROSITE" id="PS50222">
    <property type="entry name" value="EF_HAND_2"/>
    <property type="match status" value="1"/>
</dbReference>
<dbReference type="SUPFAM" id="SSF47473">
    <property type="entry name" value="EF-hand"/>
    <property type="match status" value="1"/>
</dbReference>
<dbReference type="OrthoDB" id="7631435at2"/>
<organism evidence="3 4">
    <name type="scientific">Paracoccus suum</name>
    <dbReference type="NCBI Taxonomy" id="2259340"/>
    <lineage>
        <taxon>Bacteria</taxon>
        <taxon>Pseudomonadati</taxon>
        <taxon>Pseudomonadota</taxon>
        <taxon>Alphaproteobacteria</taxon>
        <taxon>Rhodobacterales</taxon>
        <taxon>Paracoccaceae</taxon>
        <taxon>Paracoccus</taxon>
    </lineage>
</organism>
<evidence type="ECO:0000259" key="2">
    <source>
        <dbReference type="PROSITE" id="PS50222"/>
    </source>
</evidence>
<keyword evidence="1" id="KW-0732">Signal</keyword>
<keyword evidence="4" id="KW-1185">Reference proteome</keyword>
<dbReference type="InterPro" id="IPR011992">
    <property type="entry name" value="EF-hand-dom_pair"/>
</dbReference>
<protein>
    <recommendedName>
        <fullName evidence="2">EF-hand domain-containing protein</fullName>
    </recommendedName>
</protein>
<dbReference type="KEGG" id="pars:DRW48_11490"/>
<dbReference type="InterPro" id="IPR018247">
    <property type="entry name" value="EF_Hand_1_Ca_BS"/>
</dbReference>
<dbReference type="GO" id="GO:0005509">
    <property type="term" value="F:calcium ion binding"/>
    <property type="evidence" value="ECO:0007669"/>
    <property type="project" value="InterPro"/>
</dbReference>
<feature type="signal peptide" evidence="1">
    <location>
        <begin position="1"/>
        <end position="41"/>
    </location>
</feature>
<gene>
    <name evidence="3" type="ORF">DRW48_11490</name>
</gene>
<evidence type="ECO:0000313" key="4">
    <source>
        <dbReference type="Proteomes" id="UP000252023"/>
    </source>
</evidence>
<dbReference type="Gene3D" id="1.10.238.10">
    <property type="entry name" value="EF-hand"/>
    <property type="match status" value="1"/>
</dbReference>
<evidence type="ECO:0000256" key="1">
    <source>
        <dbReference type="SAM" id="SignalP"/>
    </source>
</evidence>
<name>A0A344PPD3_9RHOB</name>
<dbReference type="PROSITE" id="PS00018">
    <property type="entry name" value="EF_HAND_1"/>
    <property type="match status" value="2"/>
</dbReference>